<name>A0A7D5L395_9EURY</name>
<dbReference type="AlphaFoldDB" id="A0A7D5L395"/>
<reference evidence="2 3" key="1">
    <citation type="submission" date="2020-07" db="EMBL/GenBank/DDBJ databases">
        <authorList>
            <person name="Cui H."/>
        </authorList>
    </citation>
    <scope>NUCLEOTIDE SEQUENCE [LARGE SCALE GENOMIC DNA]</scope>
    <source>
        <strain evidence="2 3">YPL8</strain>
    </source>
</reference>
<dbReference type="KEGG" id="haly:HYG82_05515"/>
<evidence type="ECO:0000313" key="3">
    <source>
        <dbReference type="Proteomes" id="UP000509241"/>
    </source>
</evidence>
<accession>A0A7D5L395</accession>
<keyword evidence="3" id="KW-1185">Reference proteome</keyword>
<dbReference type="RefSeq" id="WP_179260084.1">
    <property type="nucleotide sequence ID" value="NZ_CP058601.1"/>
</dbReference>
<gene>
    <name evidence="2" type="ORF">HYG82_05515</name>
</gene>
<evidence type="ECO:0000259" key="1">
    <source>
        <dbReference type="Pfam" id="PF24035"/>
    </source>
</evidence>
<dbReference type="Pfam" id="PF24035">
    <property type="entry name" value="DUF7344"/>
    <property type="match status" value="1"/>
</dbReference>
<protein>
    <recommendedName>
        <fullName evidence="1">DUF7344 domain-containing protein</fullName>
    </recommendedName>
</protein>
<dbReference type="EMBL" id="CP058601">
    <property type="protein sequence ID" value="QLG48345.1"/>
    <property type="molecule type" value="Genomic_DNA"/>
</dbReference>
<evidence type="ECO:0000313" key="2">
    <source>
        <dbReference type="EMBL" id="QLG48345.1"/>
    </source>
</evidence>
<dbReference type="InterPro" id="IPR055768">
    <property type="entry name" value="DUF7344"/>
</dbReference>
<feature type="domain" description="DUF7344" evidence="1">
    <location>
        <begin position="8"/>
        <end position="86"/>
    </location>
</feature>
<proteinExistence type="predicted"/>
<sequence>MVTLGTIFDLLQDERRRYALYYLYEQDGPVAVTELVKTVDDWETDQTRNDQHERFDKIAVDLRHTHLPKSAEVEFLQYDQNQGIVQVSGTPTEFDAIITIARLIEQPEK</sequence>
<dbReference type="Proteomes" id="UP000509241">
    <property type="component" value="Chromosome"/>
</dbReference>
<dbReference type="GeneID" id="56032728"/>
<dbReference type="OrthoDB" id="241828at2157"/>
<organism evidence="2 3">
    <name type="scientific">Natrinema halophilum</name>
    <dbReference type="NCBI Taxonomy" id="1699371"/>
    <lineage>
        <taxon>Archaea</taxon>
        <taxon>Methanobacteriati</taxon>
        <taxon>Methanobacteriota</taxon>
        <taxon>Stenosarchaea group</taxon>
        <taxon>Halobacteria</taxon>
        <taxon>Halobacteriales</taxon>
        <taxon>Natrialbaceae</taxon>
        <taxon>Natrinema</taxon>
    </lineage>
</organism>